<dbReference type="EMBL" id="MASJ01000001">
    <property type="protein sequence ID" value="OCS88715.1"/>
    <property type="molecule type" value="Genomic_DNA"/>
</dbReference>
<feature type="region of interest" description="Disordered" evidence="2">
    <location>
        <begin position="338"/>
        <end position="357"/>
    </location>
</feature>
<comment type="similarity">
    <text evidence="1">Belongs to the TelA family.</text>
</comment>
<organism evidence="3 4">
    <name type="scientific">Caryophanon tenue</name>
    <dbReference type="NCBI Taxonomy" id="33978"/>
    <lineage>
        <taxon>Bacteria</taxon>
        <taxon>Bacillati</taxon>
        <taxon>Bacillota</taxon>
        <taxon>Bacilli</taxon>
        <taxon>Bacillales</taxon>
        <taxon>Caryophanaceae</taxon>
        <taxon>Caryophanon</taxon>
    </lineage>
</organism>
<evidence type="ECO:0000256" key="1">
    <source>
        <dbReference type="ARBA" id="ARBA00005541"/>
    </source>
</evidence>
<evidence type="ECO:0008006" key="5">
    <source>
        <dbReference type="Google" id="ProtNLM"/>
    </source>
</evidence>
<gene>
    <name evidence="3" type="ORF">A6M13_02405</name>
</gene>
<protein>
    <recommendedName>
        <fullName evidence="5">TelA-like protein</fullName>
    </recommendedName>
</protein>
<comment type="caution">
    <text evidence="3">The sequence shown here is derived from an EMBL/GenBank/DDBJ whole genome shotgun (WGS) entry which is preliminary data.</text>
</comment>
<dbReference type="InterPro" id="IPR008863">
    <property type="entry name" value="Toxic_anion-R_TelA"/>
</dbReference>
<dbReference type="PANTHER" id="PTHR38432:SF1">
    <property type="entry name" value="TELA-LIKE PROTEIN SAOUHSC_01408"/>
    <property type="match status" value="1"/>
</dbReference>
<name>A0A1C0YNG1_9BACL</name>
<dbReference type="Pfam" id="PF05816">
    <property type="entry name" value="TelA"/>
    <property type="match status" value="1"/>
</dbReference>
<keyword evidence="4" id="KW-1185">Reference proteome</keyword>
<evidence type="ECO:0000313" key="4">
    <source>
        <dbReference type="Proteomes" id="UP000093199"/>
    </source>
</evidence>
<accession>A0A1C0YNG1</accession>
<sequence length="357" mass="41244">MEQPFDGLDEMLRMPSPTKSREERPLLVESLPASQQQQAQQLAETIDVLNFEKMLAYGSDAQLALSRFSNHLLAQIQRKEQTGVSNVLEQLTDTLEQINPQSLQPQQGGFLKKFFKKSPPPVQQLMSKYKRVSVQIDRLAIQLERSKLMLLRDLTMLDTLFEQNKQYFDALNLYIAAAEIKRNDLLYEYIPQLEADVARSEDPMAQQQLKDWYAAIERFEARIYDLEMARMMTIQNAPQIRLIQETSRTLADKIQTSVQTAIPIWKTQISLTLTLHEQQKSLRQHAQLDDISNLLETKNPEMLALAQRGDIYDTHTQLLANIQDTIALERKQLETKKNLQLHTSDAPLSRMAKRQQP</sequence>
<reference evidence="3 4" key="1">
    <citation type="submission" date="2016-07" db="EMBL/GenBank/DDBJ databases">
        <title>Caryophanon tenue genome sequencing.</title>
        <authorList>
            <person name="Verma A."/>
            <person name="Pal Y."/>
            <person name="Krishnamurthi S."/>
        </authorList>
    </citation>
    <scope>NUCLEOTIDE SEQUENCE [LARGE SCALE GENOMIC DNA]</scope>
    <source>
        <strain evidence="3 4">DSM 14152</strain>
    </source>
</reference>
<proteinExistence type="inferred from homology"/>
<dbReference type="OrthoDB" id="9768858at2"/>
<evidence type="ECO:0000256" key="2">
    <source>
        <dbReference type="SAM" id="MobiDB-lite"/>
    </source>
</evidence>
<dbReference type="STRING" id="33978.A6M13_02405"/>
<feature type="region of interest" description="Disordered" evidence="2">
    <location>
        <begin position="1"/>
        <end position="24"/>
    </location>
</feature>
<dbReference type="RefSeq" id="WP_066542576.1">
    <property type="nucleotide sequence ID" value="NZ_MASJ01000001.1"/>
</dbReference>
<evidence type="ECO:0000313" key="3">
    <source>
        <dbReference type="EMBL" id="OCS88715.1"/>
    </source>
</evidence>
<dbReference type="Proteomes" id="UP000093199">
    <property type="component" value="Unassembled WGS sequence"/>
</dbReference>
<dbReference type="AlphaFoldDB" id="A0A1C0YNG1"/>
<dbReference type="PANTHER" id="PTHR38432">
    <property type="entry name" value="TELA-LIKE PROTEIN SAOUHSC_01408"/>
    <property type="match status" value="1"/>
</dbReference>